<name>A0A6G1I6X5_9PEZI</name>
<sequence length="554" mass="60133">MSVPASASGSRPVSIKAAEPEPAPPAFNPGWRFYLAFSSLSIITLMAALDATSLSVALPIMAKALHGSAIQAFWAATSFLLTSTVFQPVVGNFSDVFGRRPLIYISLAFFTAGAIIAGVANNFTVILVGRSIQGIGGGGIIILTEIVVTDMVPLRERGKWFSFISSMWALGTVAGPLLGGGFAQNVTWRWIFWINFPFIAISLLFVTLFLRLNYKVGSFMEKLQRIDWIGTVLFIASMTGFLIPLTWGGVMYPWSHWRTLVPLIVCAAGLVALIVYEESLSRRGFEPVIRTEVLKNRTAAVTMFGTFIHGIVLWAILYYLPLYFEGVHGFSAILTGVALFPLTFTVAPASVATGVAIAISGRYRWSTWVGWFLTVFGLGLMTMLKTHTSTAAWVFLTLVPGIGTGMLFAAMAIAVQASSTDKLMSHAVIMNALFRSLGQTVGSAIGGVIVQNQMKKKLLKYPLLADKADAYSRDASGLVQIIKNMPESLAKSQLKDAYVDALKVLMIVMCALSALAFIASWFTEGHPLDRELVTEQGFQDGKKTTDEEKVKTEG</sequence>
<reference evidence="7" key="1">
    <citation type="journal article" date="2020" name="Stud. Mycol.">
        <title>101 Dothideomycetes genomes: a test case for predicting lifestyles and emergence of pathogens.</title>
        <authorList>
            <person name="Haridas S."/>
            <person name="Albert R."/>
            <person name="Binder M."/>
            <person name="Bloem J."/>
            <person name="Labutti K."/>
            <person name="Salamov A."/>
            <person name="Andreopoulos B."/>
            <person name="Baker S."/>
            <person name="Barry K."/>
            <person name="Bills G."/>
            <person name="Bluhm B."/>
            <person name="Cannon C."/>
            <person name="Castanera R."/>
            <person name="Culley D."/>
            <person name="Daum C."/>
            <person name="Ezra D."/>
            <person name="Gonzalez J."/>
            <person name="Henrissat B."/>
            <person name="Kuo A."/>
            <person name="Liang C."/>
            <person name="Lipzen A."/>
            <person name="Lutzoni F."/>
            <person name="Magnuson J."/>
            <person name="Mondo S."/>
            <person name="Nolan M."/>
            <person name="Ohm R."/>
            <person name="Pangilinan J."/>
            <person name="Park H.-J."/>
            <person name="Ramirez L."/>
            <person name="Alfaro M."/>
            <person name="Sun H."/>
            <person name="Tritt A."/>
            <person name="Yoshinaga Y."/>
            <person name="Zwiers L.-H."/>
            <person name="Turgeon B."/>
            <person name="Goodwin S."/>
            <person name="Spatafora J."/>
            <person name="Crous P."/>
            <person name="Grigoriev I."/>
        </authorList>
    </citation>
    <scope>NUCLEOTIDE SEQUENCE</scope>
    <source>
        <strain evidence="7">CBS 262.69</strain>
    </source>
</reference>
<feature type="transmembrane region" description="Helical" evidence="5">
    <location>
        <begin position="226"/>
        <end position="247"/>
    </location>
</feature>
<keyword evidence="8" id="KW-1185">Reference proteome</keyword>
<keyword evidence="2 5" id="KW-0812">Transmembrane</keyword>
<dbReference type="PROSITE" id="PS50850">
    <property type="entry name" value="MFS"/>
    <property type="match status" value="1"/>
</dbReference>
<dbReference type="InterPro" id="IPR036259">
    <property type="entry name" value="MFS_trans_sf"/>
</dbReference>
<evidence type="ECO:0000313" key="7">
    <source>
        <dbReference type="EMBL" id="KAF2403934.1"/>
    </source>
</evidence>
<evidence type="ECO:0000256" key="3">
    <source>
        <dbReference type="ARBA" id="ARBA00022989"/>
    </source>
</evidence>
<evidence type="ECO:0000313" key="8">
    <source>
        <dbReference type="Proteomes" id="UP000799640"/>
    </source>
</evidence>
<dbReference type="Gene3D" id="1.20.1720.10">
    <property type="entry name" value="Multidrug resistance protein D"/>
    <property type="match status" value="1"/>
</dbReference>
<dbReference type="PROSITE" id="PS00216">
    <property type="entry name" value="SUGAR_TRANSPORT_1"/>
    <property type="match status" value="1"/>
</dbReference>
<protein>
    <submittedName>
        <fullName evidence="7">MFS general substrate transporter</fullName>
    </submittedName>
</protein>
<feature type="transmembrane region" description="Helical" evidence="5">
    <location>
        <begin position="33"/>
        <end position="60"/>
    </location>
</feature>
<dbReference type="PRINTS" id="PR01036">
    <property type="entry name" value="TCRTETB"/>
</dbReference>
<dbReference type="OrthoDB" id="2351791at2759"/>
<evidence type="ECO:0000256" key="4">
    <source>
        <dbReference type="ARBA" id="ARBA00023136"/>
    </source>
</evidence>
<evidence type="ECO:0000259" key="6">
    <source>
        <dbReference type="PROSITE" id="PS50850"/>
    </source>
</evidence>
<dbReference type="SUPFAM" id="SSF103473">
    <property type="entry name" value="MFS general substrate transporter"/>
    <property type="match status" value="2"/>
</dbReference>
<feature type="transmembrane region" description="Helical" evidence="5">
    <location>
        <begin position="190"/>
        <end position="214"/>
    </location>
</feature>
<dbReference type="Pfam" id="PF07690">
    <property type="entry name" value="MFS_1"/>
    <property type="match status" value="1"/>
</dbReference>
<dbReference type="InterPro" id="IPR020846">
    <property type="entry name" value="MFS_dom"/>
</dbReference>
<organism evidence="7 8">
    <name type="scientific">Trichodelitschia bisporula</name>
    <dbReference type="NCBI Taxonomy" id="703511"/>
    <lineage>
        <taxon>Eukaryota</taxon>
        <taxon>Fungi</taxon>
        <taxon>Dikarya</taxon>
        <taxon>Ascomycota</taxon>
        <taxon>Pezizomycotina</taxon>
        <taxon>Dothideomycetes</taxon>
        <taxon>Dothideomycetes incertae sedis</taxon>
        <taxon>Phaeotrichales</taxon>
        <taxon>Phaeotrichaceae</taxon>
        <taxon>Trichodelitschia</taxon>
    </lineage>
</organism>
<feature type="transmembrane region" description="Helical" evidence="5">
    <location>
        <begin position="160"/>
        <end position="178"/>
    </location>
</feature>
<comment type="subcellular location">
    <subcellularLocation>
        <location evidence="1">Membrane</location>
        <topology evidence="1">Multi-pass membrane protein</topology>
    </subcellularLocation>
</comment>
<gene>
    <name evidence="7" type="ORF">EJ06DRAFT_470909</name>
</gene>
<feature type="transmembrane region" description="Helical" evidence="5">
    <location>
        <begin position="298"/>
        <end position="320"/>
    </location>
</feature>
<evidence type="ECO:0000256" key="1">
    <source>
        <dbReference type="ARBA" id="ARBA00004141"/>
    </source>
</evidence>
<dbReference type="AlphaFoldDB" id="A0A6G1I6X5"/>
<feature type="transmembrane region" description="Helical" evidence="5">
    <location>
        <begin position="72"/>
        <end position="90"/>
    </location>
</feature>
<feature type="transmembrane region" description="Helical" evidence="5">
    <location>
        <begin position="332"/>
        <end position="358"/>
    </location>
</feature>
<dbReference type="PANTHER" id="PTHR23501">
    <property type="entry name" value="MAJOR FACILITATOR SUPERFAMILY"/>
    <property type="match status" value="1"/>
</dbReference>
<feature type="transmembrane region" description="Helical" evidence="5">
    <location>
        <begin position="259"/>
        <end position="277"/>
    </location>
</feature>
<dbReference type="GO" id="GO:0022857">
    <property type="term" value="F:transmembrane transporter activity"/>
    <property type="evidence" value="ECO:0007669"/>
    <property type="project" value="InterPro"/>
</dbReference>
<keyword evidence="4 5" id="KW-0472">Membrane</keyword>
<proteinExistence type="predicted"/>
<evidence type="ECO:0000256" key="2">
    <source>
        <dbReference type="ARBA" id="ARBA00022692"/>
    </source>
</evidence>
<keyword evidence="3 5" id="KW-1133">Transmembrane helix</keyword>
<dbReference type="InterPro" id="IPR011701">
    <property type="entry name" value="MFS"/>
</dbReference>
<dbReference type="EMBL" id="ML996689">
    <property type="protein sequence ID" value="KAF2403934.1"/>
    <property type="molecule type" value="Genomic_DNA"/>
</dbReference>
<dbReference type="PANTHER" id="PTHR23501:SF59">
    <property type="entry name" value="MAJOR FACILITATOR SUPERFAMILY (MFS) PROFILE DOMAIN-CONTAINING PROTEIN-RELATED"/>
    <property type="match status" value="1"/>
</dbReference>
<dbReference type="GO" id="GO:0005886">
    <property type="term" value="C:plasma membrane"/>
    <property type="evidence" value="ECO:0007669"/>
    <property type="project" value="TreeGrafter"/>
</dbReference>
<feature type="transmembrane region" description="Helical" evidence="5">
    <location>
        <begin position="102"/>
        <end position="128"/>
    </location>
</feature>
<evidence type="ECO:0000256" key="5">
    <source>
        <dbReference type="SAM" id="Phobius"/>
    </source>
</evidence>
<feature type="domain" description="Major facilitator superfamily (MFS) profile" evidence="6">
    <location>
        <begin position="36"/>
        <end position="528"/>
    </location>
</feature>
<accession>A0A6G1I6X5</accession>
<feature type="transmembrane region" description="Helical" evidence="5">
    <location>
        <begin position="390"/>
        <end position="415"/>
    </location>
</feature>
<dbReference type="Gene3D" id="1.20.1250.20">
    <property type="entry name" value="MFS general substrate transporter like domains"/>
    <property type="match status" value="1"/>
</dbReference>
<feature type="transmembrane region" description="Helical" evidence="5">
    <location>
        <begin position="501"/>
        <end position="522"/>
    </location>
</feature>
<dbReference type="InterPro" id="IPR005829">
    <property type="entry name" value="Sugar_transporter_CS"/>
</dbReference>
<dbReference type="FunFam" id="1.20.1720.10:FF:000018">
    <property type="entry name" value="Putative MFS multidrug transporter"/>
    <property type="match status" value="1"/>
</dbReference>
<feature type="transmembrane region" description="Helical" evidence="5">
    <location>
        <begin position="365"/>
        <end position="384"/>
    </location>
</feature>
<dbReference type="Proteomes" id="UP000799640">
    <property type="component" value="Unassembled WGS sequence"/>
</dbReference>